<evidence type="ECO:0000259" key="1">
    <source>
        <dbReference type="Pfam" id="PF18726"/>
    </source>
</evidence>
<gene>
    <name evidence="2" type="ORF">QRT05_11880</name>
</gene>
<name>A0ABT7S8T2_9CELL</name>
<evidence type="ECO:0000313" key="3">
    <source>
        <dbReference type="Proteomes" id="UP001321453"/>
    </source>
</evidence>
<dbReference type="RefSeq" id="WP_289447487.1">
    <property type="nucleotide sequence ID" value="NZ_JAUCGR010000003.1"/>
</dbReference>
<evidence type="ECO:0000313" key="2">
    <source>
        <dbReference type="EMBL" id="MDM7832035.1"/>
    </source>
</evidence>
<dbReference type="EMBL" id="JAUCGR010000003">
    <property type="protein sequence ID" value="MDM7832035.1"/>
    <property type="molecule type" value="Genomic_DNA"/>
</dbReference>
<dbReference type="Proteomes" id="UP001321453">
    <property type="component" value="Unassembled WGS sequence"/>
</dbReference>
<accession>A0ABT7S8T2</accession>
<dbReference type="Pfam" id="PF18726">
    <property type="entry name" value="HEPN_SAV_6107"/>
    <property type="match status" value="1"/>
</dbReference>
<feature type="domain" description="SAV-6107-like HEPN" evidence="1">
    <location>
        <begin position="45"/>
        <end position="141"/>
    </location>
</feature>
<reference evidence="2 3" key="1">
    <citation type="submission" date="2023-06" db="EMBL/GenBank/DDBJ databases">
        <title>Cellulomonas sp. MW9 Whole genome sequence.</title>
        <authorList>
            <person name="Park S."/>
        </authorList>
    </citation>
    <scope>NUCLEOTIDE SEQUENCE [LARGE SCALE GENOMIC DNA]</scope>
    <source>
        <strain evidence="2 3">MW9</strain>
    </source>
</reference>
<sequence>MATLDVVTQVQDRRDARGPVPVTRSLVSPRARELVHRADAELLAAQYSSEAWEQFSHAHLAAVRAGAAVVASRAASGGRRAPRTVWAMLHEVAPELDEWSEYFAAGASARAAVEAGRFEVVSGERAEQTLCAAEDFVDEVRRLVLDEGAASLGEAERPAARTRGGMLAVRAS</sequence>
<organism evidence="2 3">
    <name type="scientific">Cellulomonas edaphi</name>
    <dbReference type="NCBI Taxonomy" id="3053468"/>
    <lineage>
        <taxon>Bacteria</taxon>
        <taxon>Bacillati</taxon>
        <taxon>Actinomycetota</taxon>
        <taxon>Actinomycetes</taxon>
        <taxon>Micrococcales</taxon>
        <taxon>Cellulomonadaceae</taxon>
        <taxon>Cellulomonas</taxon>
    </lineage>
</organism>
<proteinExistence type="predicted"/>
<protein>
    <submittedName>
        <fullName evidence="2">SAV_6107 family HEPN domain-containing protein</fullName>
    </submittedName>
</protein>
<dbReference type="InterPro" id="IPR040891">
    <property type="entry name" value="HEPN_SAV_6107"/>
</dbReference>
<comment type="caution">
    <text evidence="2">The sequence shown here is derived from an EMBL/GenBank/DDBJ whole genome shotgun (WGS) entry which is preliminary data.</text>
</comment>
<keyword evidence="3" id="KW-1185">Reference proteome</keyword>